<dbReference type="OrthoDB" id="17199at2759"/>
<feature type="region of interest" description="Disordered" evidence="7">
    <location>
        <begin position="90"/>
        <end position="111"/>
    </location>
</feature>
<dbReference type="EMBL" id="AAYY01000015">
    <property type="protein sequence ID" value="EDP41835.1"/>
    <property type="molecule type" value="Genomic_DNA"/>
</dbReference>
<dbReference type="GeneID" id="5853356"/>
<dbReference type="InterPro" id="IPR039799">
    <property type="entry name" value="ALR/ERV"/>
</dbReference>
<dbReference type="SUPFAM" id="SSF69000">
    <property type="entry name" value="FAD-dependent thiol oxidase"/>
    <property type="match status" value="1"/>
</dbReference>
<comment type="catalytic activity">
    <reaction evidence="6">
        <text>2 R'C(R)SH + O2 = R'C(R)S-S(R)CR' + H2O2</text>
        <dbReference type="Rhea" id="RHEA:17357"/>
        <dbReference type="ChEBI" id="CHEBI:15379"/>
        <dbReference type="ChEBI" id="CHEBI:16240"/>
        <dbReference type="ChEBI" id="CHEBI:16520"/>
        <dbReference type="ChEBI" id="CHEBI:17412"/>
        <dbReference type="EC" id="1.8.3.2"/>
    </reaction>
</comment>
<evidence type="ECO:0000256" key="6">
    <source>
        <dbReference type="RuleBase" id="RU371123"/>
    </source>
</evidence>
<proteinExistence type="predicted"/>
<evidence type="ECO:0000256" key="5">
    <source>
        <dbReference type="ARBA" id="ARBA00023157"/>
    </source>
</evidence>
<evidence type="ECO:0000256" key="3">
    <source>
        <dbReference type="ARBA" id="ARBA00022827"/>
    </source>
</evidence>
<gene>
    <name evidence="9" type="ORF">MGL_3837</name>
</gene>
<dbReference type="PANTHER" id="PTHR12645">
    <property type="entry name" value="ALR/ERV"/>
    <property type="match status" value="1"/>
</dbReference>
<name>A8QAV4_MALGO</name>
<dbReference type="InterPro" id="IPR017905">
    <property type="entry name" value="ERV/ALR_sulphydryl_oxidase"/>
</dbReference>
<evidence type="ECO:0000256" key="7">
    <source>
        <dbReference type="SAM" id="MobiDB-lite"/>
    </source>
</evidence>
<evidence type="ECO:0000256" key="4">
    <source>
        <dbReference type="ARBA" id="ARBA00023002"/>
    </source>
</evidence>
<dbReference type="VEuPathDB" id="FungiDB:MGL_3837"/>
<dbReference type="GO" id="GO:0016971">
    <property type="term" value="F:flavin-dependent sulfhydryl oxidase activity"/>
    <property type="evidence" value="ECO:0007669"/>
    <property type="project" value="InterPro"/>
</dbReference>
<feature type="region of interest" description="Disordered" evidence="7">
    <location>
        <begin position="1"/>
        <end position="69"/>
    </location>
</feature>
<protein>
    <recommendedName>
        <fullName evidence="6">Sulfhydryl oxidase</fullName>
        <ecNumber evidence="6">1.8.3.2</ecNumber>
    </recommendedName>
</protein>
<dbReference type="PROSITE" id="PS51324">
    <property type="entry name" value="ERV_ALR"/>
    <property type="match status" value="1"/>
</dbReference>
<reference evidence="9 10" key="1">
    <citation type="journal article" date="2007" name="Proc. Natl. Acad. Sci. U.S.A.">
        <title>Dandruff-associated Malassezia genomes reveal convergent and divergent virulence traits shared with plant and human fungal pathogens.</title>
        <authorList>
            <person name="Xu J."/>
            <person name="Saunders C.W."/>
            <person name="Hu P."/>
            <person name="Grant R.A."/>
            <person name="Boekhout T."/>
            <person name="Kuramae E.E."/>
            <person name="Kronstad J.W."/>
            <person name="Deangelis Y.M."/>
            <person name="Reeder N.L."/>
            <person name="Johnstone K.R."/>
            <person name="Leland M."/>
            <person name="Fieno A.M."/>
            <person name="Begley W.M."/>
            <person name="Sun Y."/>
            <person name="Lacey M.P."/>
            <person name="Chaudhary T."/>
            <person name="Keough T."/>
            <person name="Chu L."/>
            <person name="Sears R."/>
            <person name="Yuan B."/>
            <person name="Dawson T.L.Jr."/>
        </authorList>
    </citation>
    <scope>NUCLEOTIDE SEQUENCE [LARGE SCALE GENOMIC DNA]</scope>
    <source>
        <strain evidence="10">ATCC MYA-4612 / CBS 7966</strain>
    </source>
</reference>
<dbReference type="GO" id="GO:0005739">
    <property type="term" value="C:mitochondrion"/>
    <property type="evidence" value="ECO:0007669"/>
    <property type="project" value="TreeGrafter"/>
</dbReference>
<accession>A8QAV4</accession>
<dbReference type="Proteomes" id="UP000008837">
    <property type="component" value="Unassembled WGS sequence"/>
</dbReference>
<evidence type="ECO:0000256" key="1">
    <source>
        <dbReference type="ARBA" id="ARBA00001974"/>
    </source>
</evidence>
<keyword evidence="2 6" id="KW-0285">Flavoprotein</keyword>
<dbReference type="GO" id="GO:0050660">
    <property type="term" value="F:flavin adenine dinucleotide binding"/>
    <property type="evidence" value="ECO:0007669"/>
    <property type="project" value="TreeGrafter"/>
</dbReference>
<dbReference type="KEGG" id="mgl:MGL_3837"/>
<keyword evidence="5" id="KW-1015">Disulfide bond</keyword>
<keyword evidence="10" id="KW-1185">Reference proteome</keyword>
<dbReference type="AlphaFoldDB" id="A8QAV4"/>
<feature type="domain" description="ERV/ALR sulfhydryl oxidase" evidence="8">
    <location>
        <begin position="106"/>
        <end position="217"/>
    </location>
</feature>
<dbReference type="STRING" id="425265.A8QAV4"/>
<sequence length="226" mass="24753">MPEWGGVPAAAPEGKEAVDADFSASSSPSSFFARRRNQHVEAEERPDSDPDTTPVPPARKPPVVLGPDGKPCRACSSKLAFGSALRAASRSSTNTSSAPVPPQDDCPPDVEELGRATWTFLHSAAAYYPNEPSDIQRRSMRALLDALPHVYPCSVCAEDLGRAYATSDIASEHARERAVQSGPGLRRWLCEVHNQVNEKLGKPVWDCNDVKRLAFRWFEPPEEREC</sequence>
<dbReference type="EC" id="1.8.3.2" evidence="6"/>
<dbReference type="InterPro" id="IPR036774">
    <property type="entry name" value="ERV/ALR_sulphydryl_oxid_sf"/>
</dbReference>
<dbReference type="Pfam" id="PF04777">
    <property type="entry name" value="Evr1_Alr"/>
    <property type="match status" value="1"/>
</dbReference>
<dbReference type="RefSeq" id="XP_001729049.1">
    <property type="nucleotide sequence ID" value="XM_001728997.1"/>
</dbReference>
<keyword evidence="4 6" id="KW-0560">Oxidoreductase</keyword>
<comment type="caution">
    <text evidence="9">The sequence shown here is derived from an EMBL/GenBank/DDBJ whole genome shotgun (WGS) entry which is preliminary data.</text>
</comment>
<organism evidence="9 10">
    <name type="scientific">Malassezia globosa (strain ATCC MYA-4612 / CBS 7966)</name>
    <name type="common">Dandruff-associated fungus</name>
    <dbReference type="NCBI Taxonomy" id="425265"/>
    <lineage>
        <taxon>Eukaryota</taxon>
        <taxon>Fungi</taxon>
        <taxon>Dikarya</taxon>
        <taxon>Basidiomycota</taxon>
        <taxon>Ustilaginomycotina</taxon>
        <taxon>Malasseziomycetes</taxon>
        <taxon>Malasseziales</taxon>
        <taxon>Malasseziaceae</taxon>
        <taxon>Malassezia</taxon>
    </lineage>
</organism>
<dbReference type="PANTHER" id="PTHR12645:SF0">
    <property type="entry name" value="FAD-LINKED SULFHYDRYL OXIDASE ALR"/>
    <property type="match status" value="1"/>
</dbReference>
<dbReference type="Gene3D" id="1.20.120.310">
    <property type="entry name" value="ERV/ALR sulfhydryl oxidase domain"/>
    <property type="match status" value="1"/>
</dbReference>
<feature type="compositionally biased region" description="Basic and acidic residues" evidence="7">
    <location>
        <begin position="38"/>
        <end position="48"/>
    </location>
</feature>
<keyword evidence="3 6" id="KW-0274">FAD</keyword>
<dbReference type="InParanoid" id="A8QAV4"/>
<evidence type="ECO:0000313" key="10">
    <source>
        <dbReference type="Proteomes" id="UP000008837"/>
    </source>
</evidence>
<evidence type="ECO:0000313" key="9">
    <source>
        <dbReference type="EMBL" id="EDP41835.1"/>
    </source>
</evidence>
<evidence type="ECO:0000256" key="2">
    <source>
        <dbReference type="ARBA" id="ARBA00022630"/>
    </source>
</evidence>
<feature type="compositionally biased region" description="Low complexity" evidence="7">
    <location>
        <begin position="20"/>
        <end position="32"/>
    </location>
</feature>
<evidence type="ECO:0000259" key="8">
    <source>
        <dbReference type="PROSITE" id="PS51324"/>
    </source>
</evidence>
<comment type="cofactor">
    <cofactor evidence="1 6">
        <name>FAD</name>
        <dbReference type="ChEBI" id="CHEBI:57692"/>
    </cofactor>
</comment>